<name>A0A086KI40_TOXGO</name>
<dbReference type="InterPro" id="IPR051855">
    <property type="entry name" value="eIF2B_beta_subunit"/>
</dbReference>
<evidence type="ECO:0000256" key="9">
    <source>
        <dbReference type="RuleBase" id="RU003814"/>
    </source>
</evidence>
<keyword evidence="4 11" id="KW-0396">Initiation factor</keyword>
<dbReference type="SUPFAM" id="SSF100950">
    <property type="entry name" value="NagB/RpiA/CoA transferase-like"/>
    <property type="match status" value="1"/>
</dbReference>
<sequence>MEGMKSTRSPQDPASLPVTDARGMMGRSSYVGLSISSRSGSLDRSSMPPPPLLSYVPPKKCLCCEMTAPADAGGAEKSVRAKADCSTEKRTDDVEQAAAQAFADAQSRAEESEKRETGRDLPPNSGASGFQDPGAARRLSAALTAETVYTSLRPATGEGVPLMAEASYSLEEFQKDSSSMDDTPLPVRSSSCPTSYATSSFETGGAGVMALQRKGENTAPGDREKRTSEGAGVRPLAGAQRTTSSTCEWTAPFIEALILQLRRRELRGSHQAARRTAEVLRRLVDVYPWQTTHELIDVVKHVGRRLIRASPMEFLVANVLRRVLCIIRREHYKHVELQRHRQQQQAAERAQKSRDVSSLLSSPGSFSEATRESSRKAESPSETALCRSCGCVSSSASVSLGRGEGNSRQGEEREQLPLRPGASGEHLLFSHERPALHRTTSGTLHVARWASQRAAPSMAMYFDPYASPGADDCRPISASVKQSIFEGISELVAEVDSAWEEGDDVRTACFLNGDCILTYGYSLAVERLLKAIHRKNQEGGEHGASSRRTKKKRVRCNFQVIVLGGDPEQGGKKMAQCLVACGIKTAYVADGALFAVMNKVDKVVLGTRAVLSSGSAVTISGARYVAEAAKTFSKPVIVVAPLFKLTHLPVYDHHSRNELLPPALLLPESAEMENVSVRIPLYDYIPDRLLTVFITEIGPIDPSYLYTLSKQRYHIDDLDLCTLD</sequence>
<organism evidence="11 12">
    <name type="scientific">Toxoplasma gondii GAB2-2007-GAL-DOM2</name>
    <dbReference type="NCBI Taxonomy" id="1130820"/>
    <lineage>
        <taxon>Eukaryota</taxon>
        <taxon>Sar</taxon>
        <taxon>Alveolata</taxon>
        <taxon>Apicomplexa</taxon>
        <taxon>Conoidasida</taxon>
        <taxon>Coccidia</taxon>
        <taxon>Eucoccidiorida</taxon>
        <taxon>Eimeriorina</taxon>
        <taxon>Sarcocystidae</taxon>
        <taxon>Toxoplasma</taxon>
    </lineage>
</organism>
<comment type="similarity">
    <text evidence="2 9">Belongs to the eIF-2B alpha/beta/delta subunits family.</text>
</comment>
<evidence type="ECO:0000313" key="12">
    <source>
        <dbReference type="Proteomes" id="UP000028837"/>
    </source>
</evidence>
<dbReference type="PANTHER" id="PTHR45859:SF1">
    <property type="entry name" value="TRANSLATION INITIATION FACTOR EIF-2B SUBUNIT BETA"/>
    <property type="match status" value="1"/>
</dbReference>
<evidence type="ECO:0000313" key="11">
    <source>
        <dbReference type="EMBL" id="KFG44058.1"/>
    </source>
</evidence>
<dbReference type="Gene3D" id="3.40.50.10470">
    <property type="entry name" value="Translation initiation factor eif-2b, domain 2"/>
    <property type="match status" value="1"/>
</dbReference>
<feature type="compositionally biased region" description="Low complexity" evidence="10">
    <location>
        <begin position="26"/>
        <end position="46"/>
    </location>
</feature>
<comment type="subunit">
    <text evidence="8">Component of the translation initiation factor 2B (eIF2B) complex which is a heterodecamer of two sets of five different subunits: alpha, beta, gamma, delta and epsilon. Subunits alpha, beta and delta comprise a regulatory subcomplex and subunits epsilon and gamma comprise a catalytic subcomplex. Within the complex, the hexameric regulatory complex resides at the center, with the two heterodimeric catalytic subcomplexes bound on opposite sides.</text>
</comment>
<feature type="compositionally biased region" description="Low complexity" evidence="10">
    <location>
        <begin position="356"/>
        <end position="367"/>
    </location>
</feature>
<evidence type="ECO:0000256" key="2">
    <source>
        <dbReference type="ARBA" id="ARBA00007251"/>
    </source>
</evidence>
<protein>
    <recommendedName>
        <fullName evidence="6">Translation initiation factor eIF2B subunit beta</fullName>
    </recommendedName>
    <alternativeName>
        <fullName evidence="7">eIF2B GDP-GTP exchange factor subunit beta</fullName>
    </alternativeName>
</protein>
<feature type="compositionally biased region" description="Low complexity" evidence="10">
    <location>
        <begin position="189"/>
        <end position="198"/>
    </location>
</feature>
<feature type="region of interest" description="Disordered" evidence="10">
    <location>
        <begin position="215"/>
        <end position="239"/>
    </location>
</feature>
<evidence type="ECO:0000256" key="10">
    <source>
        <dbReference type="SAM" id="MobiDB-lite"/>
    </source>
</evidence>
<accession>A0A086KI40</accession>
<dbReference type="VEuPathDB" id="ToxoDB:TGDOM2_313060"/>
<evidence type="ECO:0000256" key="6">
    <source>
        <dbReference type="ARBA" id="ARBA00044122"/>
    </source>
</evidence>
<feature type="compositionally biased region" description="Basic and acidic residues" evidence="10">
    <location>
        <begin position="369"/>
        <end position="379"/>
    </location>
</feature>
<comment type="subcellular location">
    <subcellularLocation>
        <location evidence="1">Cytoplasm</location>
        <location evidence="1">Cytosol</location>
    </subcellularLocation>
</comment>
<dbReference type="EMBL" id="AHZU02000459">
    <property type="protein sequence ID" value="KFG44058.1"/>
    <property type="molecule type" value="Genomic_DNA"/>
</dbReference>
<feature type="compositionally biased region" description="Basic and acidic residues" evidence="10">
    <location>
        <begin position="215"/>
        <end position="228"/>
    </location>
</feature>
<evidence type="ECO:0000256" key="3">
    <source>
        <dbReference type="ARBA" id="ARBA00022490"/>
    </source>
</evidence>
<feature type="region of interest" description="Disordered" evidence="10">
    <location>
        <begin position="176"/>
        <end position="198"/>
    </location>
</feature>
<dbReference type="GO" id="GO:0003743">
    <property type="term" value="F:translation initiation factor activity"/>
    <property type="evidence" value="ECO:0007669"/>
    <property type="project" value="UniProtKB-KW"/>
</dbReference>
<evidence type="ECO:0000256" key="8">
    <source>
        <dbReference type="ARBA" id="ARBA00046432"/>
    </source>
</evidence>
<reference evidence="11 12" key="1">
    <citation type="submission" date="2014-02" db="EMBL/GenBank/DDBJ databases">
        <authorList>
            <person name="Sibley D."/>
            <person name="Venepally P."/>
            <person name="Karamycheva S."/>
            <person name="Hadjithomas M."/>
            <person name="Khan A."/>
            <person name="Brunk B."/>
            <person name="Roos D."/>
            <person name="Caler E."/>
            <person name="Lorenzi H."/>
        </authorList>
    </citation>
    <scope>NUCLEOTIDE SEQUENCE [LARGE SCALE GENOMIC DNA]</scope>
    <source>
        <strain evidence="11 12">GAB2-2007-GAL-DOM2</strain>
    </source>
</reference>
<evidence type="ECO:0000256" key="7">
    <source>
        <dbReference type="ARBA" id="ARBA00044228"/>
    </source>
</evidence>
<proteinExistence type="inferred from homology"/>
<evidence type="ECO:0000256" key="1">
    <source>
        <dbReference type="ARBA" id="ARBA00004514"/>
    </source>
</evidence>
<dbReference type="AlphaFoldDB" id="A0A086KI40"/>
<dbReference type="InterPro" id="IPR000649">
    <property type="entry name" value="IF-2B-related"/>
</dbReference>
<dbReference type="PANTHER" id="PTHR45859">
    <property type="entry name" value="TRANSLATION INITIATION FACTOR EIF-2B SUBUNIT BETA"/>
    <property type="match status" value="1"/>
</dbReference>
<comment type="caution">
    <text evidence="11">The sequence shown here is derived from an EMBL/GenBank/DDBJ whole genome shotgun (WGS) entry which is preliminary data.</text>
</comment>
<feature type="region of interest" description="Disordered" evidence="10">
    <location>
        <begin position="394"/>
        <end position="416"/>
    </location>
</feature>
<feature type="region of interest" description="Disordered" evidence="10">
    <location>
        <begin position="1"/>
        <end position="51"/>
    </location>
</feature>
<evidence type="ECO:0000256" key="5">
    <source>
        <dbReference type="ARBA" id="ARBA00022917"/>
    </source>
</evidence>
<dbReference type="Pfam" id="PF01008">
    <property type="entry name" value="IF-2B"/>
    <property type="match status" value="2"/>
</dbReference>
<dbReference type="InterPro" id="IPR042529">
    <property type="entry name" value="IF_2B-like_C"/>
</dbReference>
<feature type="compositionally biased region" description="Low complexity" evidence="10">
    <location>
        <begin position="96"/>
        <end position="106"/>
    </location>
</feature>
<dbReference type="Proteomes" id="UP000028837">
    <property type="component" value="Unassembled WGS sequence"/>
</dbReference>
<feature type="compositionally biased region" description="Basic and acidic residues" evidence="10">
    <location>
        <begin position="77"/>
        <end position="93"/>
    </location>
</feature>
<dbReference type="InterPro" id="IPR037171">
    <property type="entry name" value="NagB/RpiA_transferase-like"/>
</dbReference>
<evidence type="ECO:0000256" key="4">
    <source>
        <dbReference type="ARBA" id="ARBA00022540"/>
    </source>
</evidence>
<feature type="region of interest" description="Disordered" evidence="10">
    <location>
        <begin position="72"/>
        <end position="133"/>
    </location>
</feature>
<feature type="region of interest" description="Disordered" evidence="10">
    <location>
        <begin position="341"/>
        <end position="379"/>
    </location>
</feature>
<gene>
    <name evidence="11" type="ORF">TGDOM2_313060</name>
</gene>
<keyword evidence="3" id="KW-0963">Cytoplasm</keyword>
<dbReference type="GO" id="GO:0005851">
    <property type="term" value="C:eukaryotic translation initiation factor 2B complex"/>
    <property type="evidence" value="ECO:0007669"/>
    <property type="project" value="TreeGrafter"/>
</dbReference>
<feature type="compositionally biased region" description="Basic and acidic residues" evidence="10">
    <location>
        <begin position="107"/>
        <end position="119"/>
    </location>
</feature>
<dbReference type="OrthoDB" id="269919at2759"/>
<dbReference type="GO" id="GO:0005829">
    <property type="term" value="C:cytosol"/>
    <property type="evidence" value="ECO:0007669"/>
    <property type="project" value="UniProtKB-SubCell"/>
</dbReference>
<keyword evidence="5" id="KW-0648">Protein biosynthesis</keyword>
<dbReference type="GO" id="GO:0005085">
    <property type="term" value="F:guanyl-nucleotide exchange factor activity"/>
    <property type="evidence" value="ECO:0007669"/>
    <property type="project" value="TreeGrafter"/>
</dbReference>
<feature type="compositionally biased region" description="Polar residues" evidence="10">
    <location>
        <begin position="1"/>
        <end position="12"/>
    </location>
</feature>